<sequence>MSFDEAMQMSKELRNYVRDPKRSRDEIADLEAEFAQSWSLEAPAELREVLEQVLFPEIVAAREERESRQPIARL</sequence>
<comment type="caution">
    <text evidence="1">The sequence shown here is derived from an EMBL/GenBank/DDBJ whole genome shotgun (WGS) entry which is preliminary data.</text>
</comment>
<gene>
    <name evidence="1" type="ORF">SPIL2461_LOCUS20338</name>
</gene>
<dbReference type="EMBL" id="CAJNIZ010045303">
    <property type="protein sequence ID" value="CAE7715866.1"/>
    <property type="molecule type" value="Genomic_DNA"/>
</dbReference>
<keyword evidence="2" id="KW-1185">Reference proteome</keyword>
<reference evidence="1" key="1">
    <citation type="submission" date="2021-02" db="EMBL/GenBank/DDBJ databases">
        <authorList>
            <person name="Dougan E. K."/>
            <person name="Rhodes N."/>
            <person name="Thang M."/>
            <person name="Chan C."/>
        </authorList>
    </citation>
    <scope>NUCLEOTIDE SEQUENCE</scope>
</reference>
<protein>
    <submittedName>
        <fullName evidence="1">Uncharacterized protein</fullName>
    </submittedName>
</protein>
<proteinExistence type="predicted"/>
<organism evidence="1 2">
    <name type="scientific">Symbiodinium pilosum</name>
    <name type="common">Dinoflagellate</name>
    <dbReference type="NCBI Taxonomy" id="2952"/>
    <lineage>
        <taxon>Eukaryota</taxon>
        <taxon>Sar</taxon>
        <taxon>Alveolata</taxon>
        <taxon>Dinophyceae</taxon>
        <taxon>Suessiales</taxon>
        <taxon>Symbiodiniaceae</taxon>
        <taxon>Symbiodinium</taxon>
    </lineage>
</organism>
<dbReference type="Proteomes" id="UP000649617">
    <property type="component" value="Unassembled WGS sequence"/>
</dbReference>
<evidence type="ECO:0000313" key="1">
    <source>
        <dbReference type="EMBL" id="CAE7715866.1"/>
    </source>
</evidence>
<evidence type="ECO:0000313" key="2">
    <source>
        <dbReference type="Proteomes" id="UP000649617"/>
    </source>
</evidence>
<name>A0A812X9M2_SYMPI</name>
<dbReference type="OrthoDB" id="10569744at2759"/>
<accession>A0A812X9M2</accession>
<dbReference type="AlphaFoldDB" id="A0A812X9M2"/>